<dbReference type="Pfam" id="PF14559">
    <property type="entry name" value="TPR_19"/>
    <property type="match status" value="1"/>
</dbReference>
<comment type="pathway">
    <text evidence="1">Glycan metabolism; bacterial cellulose biosynthesis.</text>
</comment>
<dbReference type="InterPro" id="IPR003921">
    <property type="entry name" value="Cell_synth_C"/>
</dbReference>
<evidence type="ECO:0000256" key="5">
    <source>
        <dbReference type="ARBA" id="ARBA00022916"/>
    </source>
</evidence>
<dbReference type="InterPro" id="IPR019734">
    <property type="entry name" value="TPR_rpt"/>
</dbReference>
<dbReference type="Pfam" id="PF05420">
    <property type="entry name" value="BCSC_C"/>
    <property type="match status" value="1"/>
</dbReference>
<dbReference type="InterPro" id="IPR011990">
    <property type="entry name" value="TPR-like_helical_dom_sf"/>
</dbReference>
<dbReference type="Gene3D" id="1.25.40.10">
    <property type="entry name" value="Tetratricopeptide repeat domain"/>
    <property type="match status" value="1"/>
</dbReference>
<proteinExistence type="predicted"/>
<sequence length="805" mass="83584">MLGQARAFTGQDPELLGVVAGAYADASQPGQAIDVLRQAIVATVRPPPALWLQYAGILLKTGQDAELAGILQQLGTQPLNAEDDRAYQGLRVSFAVRQADALREAGDLAGAYDALSPLLVELPGNGEVIGALARMYADHGDYPQALSLYTRQRQQNPRDVPTLLGAASTAVQAKEYGYAETALTTALAVAPRDPQVLAAAARLYRAQGKNTKAIEFYNAAIAAEQRQANPFGDALAPAQVSWDDARPRNPFRAAGAAAPAQGPVSLPWMSGAQPAATAYAAPATVSPVAAAATRDGRTTRNNASARTAASGAQPSAAAYAAAPAATSAYPSYPVAPGQALPAAGGNAYGAVPAYPVAQAGRAGASALLPSVAAPVDAYGLPVAASAQPKTLRDELADLQQERGATVTVGSTLRTRKGESGLGKLDDIEVPFDVKVPVGNGKVSFNATLVSLDAGTPTTTNSLASYDAGSRFGAGPAAAYDSYLSALSGGRGSSAGAQTADGVGLSVGYESERWRADIGTTPIGFQYSNVVGGASINGPLTEQLNYKLGVARRAVTDSLLSFAGARDARTGDKWGGVVATGARVELGLEPEKGYGFYGYGSYHSITGTNVASNTRLEGGGGMYYQLIDEATRSLSSGLSITGLGYGKNRRYFTYGHGGYFSPQQFLSVSVPIDWSARTTRLSYHVQGSLGVQHFKEDPANYFPTSRSRQAAAYQSAQTAASVATLSDDAAVARYAGQTKTGLGYNVAGSLEYKIAPQLFLGGTLDLDNASDYRQLTGGIYLRYALEPQSRPMAMPLTPYKSPYSVY</sequence>
<evidence type="ECO:0000313" key="9">
    <source>
        <dbReference type="EMBL" id="KAF1021380.1"/>
    </source>
</evidence>
<evidence type="ECO:0000256" key="2">
    <source>
        <dbReference type="ARBA" id="ARBA00022729"/>
    </source>
</evidence>
<feature type="repeat" description="TPR" evidence="6">
    <location>
        <begin position="126"/>
        <end position="159"/>
    </location>
</feature>
<evidence type="ECO:0000256" key="7">
    <source>
        <dbReference type="SAM" id="MobiDB-lite"/>
    </source>
</evidence>
<feature type="region of interest" description="Disordered" evidence="7">
    <location>
        <begin position="291"/>
        <end position="312"/>
    </location>
</feature>
<dbReference type="GO" id="GO:0030244">
    <property type="term" value="P:cellulose biosynthetic process"/>
    <property type="evidence" value="ECO:0007669"/>
    <property type="project" value="UniProtKB-KW"/>
</dbReference>
<dbReference type="GO" id="GO:0006011">
    <property type="term" value="P:UDP-alpha-D-glucose metabolic process"/>
    <property type="evidence" value="ECO:0007669"/>
    <property type="project" value="InterPro"/>
</dbReference>
<keyword evidence="4 6" id="KW-0802">TPR repeat</keyword>
<name>A0A7V8FP20_9BURK</name>
<dbReference type="InterPro" id="IPR008410">
    <property type="entry name" value="BCSC_C"/>
</dbReference>
<accession>A0A7V8FP20</accession>
<evidence type="ECO:0000256" key="3">
    <source>
        <dbReference type="ARBA" id="ARBA00022737"/>
    </source>
</evidence>
<keyword evidence="2" id="KW-0732">Signal</keyword>
<feature type="domain" description="Cellulose synthase operon C C-terminal" evidence="8">
    <location>
        <begin position="423"/>
        <end position="784"/>
    </location>
</feature>
<protein>
    <submittedName>
        <fullName evidence="9">Cellulose synthase operon protein C</fullName>
    </submittedName>
</protein>
<comment type="caution">
    <text evidence="9">The sequence shown here is derived from an EMBL/GenBank/DDBJ whole genome shotgun (WGS) entry which is preliminary data.</text>
</comment>
<evidence type="ECO:0000256" key="6">
    <source>
        <dbReference type="PROSITE-ProRule" id="PRU00339"/>
    </source>
</evidence>
<dbReference type="SMART" id="SM00028">
    <property type="entry name" value="TPR"/>
    <property type="match status" value="3"/>
</dbReference>
<dbReference type="EMBL" id="WNDQ01000022">
    <property type="protein sequence ID" value="KAF1021380.1"/>
    <property type="molecule type" value="Genomic_DNA"/>
</dbReference>
<evidence type="ECO:0000256" key="1">
    <source>
        <dbReference type="ARBA" id="ARBA00005186"/>
    </source>
</evidence>
<keyword evidence="5" id="KW-0135">Cellulose biosynthesis</keyword>
<reference evidence="10" key="1">
    <citation type="journal article" date="2020" name="MBio">
        <title>Horizontal gene transfer to a defensive symbiont with a reduced genome amongst a multipartite beetle microbiome.</title>
        <authorList>
            <person name="Waterworth S.C."/>
            <person name="Florez L.V."/>
            <person name="Rees E.R."/>
            <person name="Hertweck C."/>
            <person name="Kaltenpoth M."/>
            <person name="Kwan J.C."/>
        </authorList>
    </citation>
    <scope>NUCLEOTIDE SEQUENCE [LARGE SCALE GENOMIC DNA]</scope>
</reference>
<dbReference type="AlphaFoldDB" id="A0A7V8FP20"/>
<gene>
    <name evidence="9" type="primary">bcsC</name>
    <name evidence="9" type="ORF">GAK30_01865</name>
</gene>
<dbReference type="PRINTS" id="PR01441">
    <property type="entry name" value="CELLSNTHASEC"/>
</dbReference>
<dbReference type="Proteomes" id="UP000461670">
    <property type="component" value="Unassembled WGS sequence"/>
</dbReference>
<dbReference type="PROSITE" id="PS50005">
    <property type="entry name" value="TPR"/>
    <property type="match status" value="1"/>
</dbReference>
<dbReference type="UniPathway" id="UPA00694"/>
<organism evidence="9 10">
    <name type="scientific">Paracidovorax wautersii</name>
    <dbReference type="NCBI Taxonomy" id="1177982"/>
    <lineage>
        <taxon>Bacteria</taxon>
        <taxon>Pseudomonadati</taxon>
        <taxon>Pseudomonadota</taxon>
        <taxon>Betaproteobacteria</taxon>
        <taxon>Burkholderiales</taxon>
        <taxon>Comamonadaceae</taxon>
        <taxon>Paracidovorax</taxon>
    </lineage>
</organism>
<evidence type="ECO:0000313" key="10">
    <source>
        <dbReference type="Proteomes" id="UP000461670"/>
    </source>
</evidence>
<evidence type="ECO:0000259" key="8">
    <source>
        <dbReference type="Pfam" id="PF05420"/>
    </source>
</evidence>
<dbReference type="GO" id="GO:0019867">
    <property type="term" value="C:outer membrane"/>
    <property type="evidence" value="ECO:0007669"/>
    <property type="project" value="InterPro"/>
</dbReference>
<dbReference type="SUPFAM" id="SSF48452">
    <property type="entry name" value="TPR-like"/>
    <property type="match status" value="1"/>
</dbReference>
<evidence type="ECO:0000256" key="4">
    <source>
        <dbReference type="ARBA" id="ARBA00022803"/>
    </source>
</evidence>
<keyword evidence="3" id="KW-0677">Repeat</keyword>